<dbReference type="RefSeq" id="WP_343931787.1">
    <property type="nucleotide sequence ID" value="NZ_BAAABU010000001.1"/>
</dbReference>
<evidence type="ECO:0000313" key="3">
    <source>
        <dbReference type="Proteomes" id="UP001500416"/>
    </source>
</evidence>
<name>A0ABP3CLT0_9PSEU</name>
<organism evidence="2 3">
    <name type="scientific">Saccharothrix mutabilis subsp. mutabilis</name>
    <dbReference type="NCBI Taxonomy" id="66855"/>
    <lineage>
        <taxon>Bacteria</taxon>
        <taxon>Bacillati</taxon>
        <taxon>Actinomycetota</taxon>
        <taxon>Actinomycetes</taxon>
        <taxon>Pseudonocardiales</taxon>
        <taxon>Pseudonocardiaceae</taxon>
        <taxon>Saccharothrix</taxon>
    </lineage>
</organism>
<comment type="caution">
    <text evidence="2">The sequence shown here is derived from an EMBL/GenBank/DDBJ whole genome shotgun (WGS) entry which is preliminary data.</text>
</comment>
<gene>
    <name evidence="2" type="ORF">GCM10010492_03750</name>
</gene>
<proteinExistence type="predicted"/>
<protein>
    <submittedName>
        <fullName evidence="2">Uncharacterized protein</fullName>
    </submittedName>
</protein>
<keyword evidence="1" id="KW-1133">Transmembrane helix</keyword>
<keyword evidence="1" id="KW-0812">Transmembrane</keyword>
<dbReference type="Proteomes" id="UP001500416">
    <property type="component" value="Unassembled WGS sequence"/>
</dbReference>
<feature type="transmembrane region" description="Helical" evidence="1">
    <location>
        <begin position="29"/>
        <end position="50"/>
    </location>
</feature>
<keyword evidence="1" id="KW-0472">Membrane</keyword>
<sequence>MSGSVSNQVSVLIAQHGHLDRPAVAADKAAVVAMIVAGLAAVAAAGVVLLGRELSRGRFAAALAVSLAVATGALLVSVTRAEDSGLFPDAGTPRLGALALAGKQVPVLVVPNRPGFNLVAVGAPDAGAGTDRDRLTAGERRPGSAHTWVAVDLPAGPSKLWVSAGGATGALDVDTGSDAAPARAALRGPDGPECASAVVGALLANGDAADACPSDGLSEADAEALRTTVDFLAGRGERSLALVSDESPRGVAAAGEVRSAAQRAGLTVTAPDGSNRPLVVVAGWAGAEAVVRDVDTGAVVAQSTYLAPWLLSSALLRRASGQQIPLRYPPRDPAAGDYLAALAARVPGEAPSAAGYLAWHQARGRSVAADPVRLYAVAAAPYMPGMGGVTAHDHGSTPDWLPGGLIIPVTGPLPER</sequence>
<dbReference type="EMBL" id="BAAABU010000001">
    <property type="protein sequence ID" value="GAA0209282.1"/>
    <property type="molecule type" value="Genomic_DNA"/>
</dbReference>
<evidence type="ECO:0000313" key="2">
    <source>
        <dbReference type="EMBL" id="GAA0209282.1"/>
    </source>
</evidence>
<evidence type="ECO:0000256" key="1">
    <source>
        <dbReference type="SAM" id="Phobius"/>
    </source>
</evidence>
<keyword evidence="3" id="KW-1185">Reference proteome</keyword>
<feature type="transmembrane region" description="Helical" evidence="1">
    <location>
        <begin position="59"/>
        <end position="78"/>
    </location>
</feature>
<reference evidence="3" key="1">
    <citation type="journal article" date="2019" name="Int. J. Syst. Evol. Microbiol.">
        <title>The Global Catalogue of Microorganisms (GCM) 10K type strain sequencing project: providing services to taxonomists for standard genome sequencing and annotation.</title>
        <authorList>
            <consortium name="The Broad Institute Genomics Platform"/>
            <consortium name="The Broad Institute Genome Sequencing Center for Infectious Disease"/>
            <person name="Wu L."/>
            <person name="Ma J."/>
        </authorList>
    </citation>
    <scope>NUCLEOTIDE SEQUENCE [LARGE SCALE GENOMIC DNA]</scope>
    <source>
        <strain evidence="3">JCM 3380</strain>
    </source>
</reference>
<accession>A0ABP3CLT0</accession>